<evidence type="ECO:0000256" key="1">
    <source>
        <dbReference type="SAM" id="MobiDB-lite"/>
    </source>
</evidence>
<dbReference type="EMBL" id="JACVVK020000008">
    <property type="protein sequence ID" value="KAK7505921.1"/>
    <property type="molecule type" value="Genomic_DNA"/>
</dbReference>
<comment type="caution">
    <text evidence="2">The sequence shown here is derived from an EMBL/GenBank/DDBJ whole genome shotgun (WGS) entry which is preliminary data.</text>
</comment>
<sequence>MDGRSVLPRWGGVGWELVAKAISVLHQVYKIEPNSLRAADTHEEGSCMSQMTSCGQMMRADDPITHCTSFHKPADTSSNAEKTEGNKLLLTKPPIYLTSFMTLCRAEGLSENTGVLKSKYHRLYYANVPTLTPPSHQIAQRYHSDLSPYRTNDEDERINCQNDQGERESLGGKQ</sequence>
<evidence type="ECO:0000313" key="2">
    <source>
        <dbReference type="EMBL" id="KAK7505921.1"/>
    </source>
</evidence>
<dbReference type="Proteomes" id="UP001519460">
    <property type="component" value="Unassembled WGS sequence"/>
</dbReference>
<accession>A0ABD0M3L4</accession>
<evidence type="ECO:0000313" key="3">
    <source>
        <dbReference type="Proteomes" id="UP001519460"/>
    </source>
</evidence>
<protein>
    <submittedName>
        <fullName evidence="2">Uncharacterized protein</fullName>
    </submittedName>
</protein>
<proteinExistence type="predicted"/>
<gene>
    <name evidence="2" type="ORF">BaRGS_00002643</name>
</gene>
<keyword evidence="3" id="KW-1185">Reference proteome</keyword>
<feature type="region of interest" description="Disordered" evidence="1">
    <location>
        <begin position="146"/>
        <end position="174"/>
    </location>
</feature>
<name>A0ABD0M3L4_9CAEN</name>
<dbReference type="AlphaFoldDB" id="A0ABD0M3L4"/>
<organism evidence="2 3">
    <name type="scientific">Batillaria attramentaria</name>
    <dbReference type="NCBI Taxonomy" id="370345"/>
    <lineage>
        <taxon>Eukaryota</taxon>
        <taxon>Metazoa</taxon>
        <taxon>Spiralia</taxon>
        <taxon>Lophotrochozoa</taxon>
        <taxon>Mollusca</taxon>
        <taxon>Gastropoda</taxon>
        <taxon>Caenogastropoda</taxon>
        <taxon>Sorbeoconcha</taxon>
        <taxon>Cerithioidea</taxon>
        <taxon>Batillariidae</taxon>
        <taxon>Batillaria</taxon>
    </lineage>
</organism>
<feature type="compositionally biased region" description="Basic and acidic residues" evidence="1">
    <location>
        <begin position="164"/>
        <end position="174"/>
    </location>
</feature>
<reference evidence="2 3" key="1">
    <citation type="journal article" date="2023" name="Sci. Data">
        <title>Genome assembly of the Korean intertidal mud-creeper Batillaria attramentaria.</title>
        <authorList>
            <person name="Patra A.K."/>
            <person name="Ho P.T."/>
            <person name="Jun S."/>
            <person name="Lee S.J."/>
            <person name="Kim Y."/>
            <person name="Won Y.J."/>
        </authorList>
    </citation>
    <scope>NUCLEOTIDE SEQUENCE [LARGE SCALE GENOMIC DNA]</scope>
    <source>
        <strain evidence="2">Wonlab-2016</strain>
    </source>
</reference>